<evidence type="ECO:0000256" key="1">
    <source>
        <dbReference type="ARBA" id="ARBA00005872"/>
    </source>
</evidence>
<sequence length="403" mass="45693">MLLAAFEEPVAIQVDQCRDIMLHSGGDTEIQMESLKKKCASKSEVILSLSQQLTSSQEQMNHFKKAAECFEKRVQQVEQCCKAVMQEYANFEIESIKQKETLTKENELLREDVQRLVAENSSYKAEVKDVRAECKALRQKLARFEVEKHRKNEAANEQIPNSTTAESFHEDGVTSRRGSMLLETFEKINAQNSHLQRDVQSLLCEKEELVCDRDALKCKVQRLSQELSYLLNGDPNRIVDDIDGVLAENRYLKARLENAQEETGLTRAALKKYRRMVKGKIVGRSNSVEEESYLANGECTTFGAYTAEQISRVLGSKSLELNDGDYRSLSAALLESCSDKLVALTHQRNANKILGRRITELEAQLLQRNSEDKSPDRLHSRRVPFISINVGVQCDVNQPTSIN</sequence>
<dbReference type="Pfam" id="PF09789">
    <property type="entry name" value="CC149"/>
    <property type="match status" value="1"/>
</dbReference>
<reference evidence="6" key="1">
    <citation type="submission" date="2022-11" db="UniProtKB">
        <authorList>
            <consortium name="WormBaseParasite"/>
        </authorList>
    </citation>
    <scope>IDENTIFICATION</scope>
</reference>
<organism evidence="5 6">
    <name type="scientific">Parascaris univalens</name>
    <name type="common">Nematode worm</name>
    <dbReference type="NCBI Taxonomy" id="6257"/>
    <lineage>
        <taxon>Eukaryota</taxon>
        <taxon>Metazoa</taxon>
        <taxon>Ecdysozoa</taxon>
        <taxon>Nematoda</taxon>
        <taxon>Chromadorea</taxon>
        <taxon>Rhabditida</taxon>
        <taxon>Spirurina</taxon>
        <taxon>Ascaridomorpha</taxon>
        <taxon>Ascaridoidea</taxon>
        <taxon>Ascarididae</taxon>
        <taxon>Parascaris</taxon>
    </lineage>
</organism>
<evidence type="ECO:0000256" key="4">
    <source>
        <dbReference type="SAM" id="MobiDB-lite"/>
    </source>
</evidence>
<keyword evidence="5" id="KW-1185">Reference proteome</keyword>
<evidence type="ECO:0000256" key="2">
    <source>
        <dbReference type="ARBA" id="ARBA00023054"/>
    </source>
</evidence>
<dbReference type="PANTHER" id="PTHR21682:SF2">
    <property type="entry name" value="COILED-COIL DOMAIN-CONTAINING PROTEIN 149"/>
    <property type="match status" value="1"/>
</dbReference>
<dbReference type="AlphaFoldDB" id="A0A914ZH19"/>
<evidence type="ECO:0000313" key="6">
    <source>
        <dbReference type="WBParaSite" id="PgB02X_g102_t01"/>
    </source>
</evidence>
<dbReference type="PANTHER" id="PTHR21682">
    <property type="entry name" value="COILED-COIL DOMAIN-CONTAINING PROTEIN 149"/>
    <property type="match status" value="1"/>
</dbReference>
<dbReference type="InterPro" id="IPR019179">
    <property type="entry name" value="CC149"/>
</dbReference>
<accession>A0A914ZH19</accession>
<evidence type="ECO:0000256" key="3">
    <source>
        <dbReference type="SAM" id="Coils"/>
    </source>
</evidence>
<name>A0A914ZH19_PARUN</name>
<dbReference type="WBParaSite" id="PgB02X_g102_t01">
    <property type="protein sequence ID" value="PgB02X_g102_t01"/>
    <property type="gene ID" value="PgB02X_g102"/>
</dbReference>
<keyword evidence="2 3" id="KW-0175">Coiled coil</keyword>
<feature type="region of interest" description="Disordered" evidence="4">
    <location>
        <begin position="152"/>
        <end position="173"/>
    </location>
</feature>
<proteinExistence type="inferred from homology"/>
<protein>
    <submittedName>
        <fullName evidence="6">Coiled-coil domain-containing protein 149</fullName>
    </submittedName>
</protein>
<comment type="similarity">
    <text evidence="1">Belongs to the CCDC149 family.</text>
</comment>
<feature type="coiled-coil region" evidence="3">
    <location>
        <begin position="206"/>
        <end position="262"/>
    </location>
</feature>
<evidence type="ECO:0000313" key="5">
    <source>
        <dbReference type="Proteomes" id="UP000887569"/>
    </source>
</evidence>
<dbReference type="Proteomes" id="UP000887569">
    <property type="component" value="Unplaced"/>
</dbReference>